<sequence length="159" mass="18044">MDRCYVEIATEKNLITSKMKHTKILFEHDNAPEGGYGIESAWAIPIGEYFQLDNILFYAKEFALGDLVNTEIRNGDQFVIGLVKESGHSTIRMLFENEDEISETRKQLSKLGCESEISNISILIAVDIPPNVEYSVIRSYLELGEQEGKWSYEEACIAQ</sequence>
<reference evidence="1 2" key="1">
    <citation type="journal article" date="2011" name="Stand. Genomic Sci.">
        <title>Complete genome sequence of Haliscomenobacter hydrossis type strain (O).</title>
        <authorList>
            <consortium name="US DOE Joint Genome Institute (JGI-PGF)"/>
            <person name="Daligault H."/>
            <person name="Lapidus A."/>
            <person name="Zeytun A."/>
            <person name="Nolan M."/>
            <person name="Lucas S."/>
            <person name="Del Rio T.G."/>
            <person name="Tice H."/>
            <person name="Cheng J.F."/>
            <person name="Tapia R."/>
            <person name="Han C."/>
            <person name="Goodwin L."/>
            <person name="Pitluck S."/>
            <person name="Liolios K."/>
            <person name="Pagani I."/>
            <person name="Ivanova N."/>
            <person name="Huntemann M."/>
            <person name="Mavromatis K."/>
            <person name="Mikhailova N."/>
            <person name="Pati A."/>
            <person name="Chen A."/>
            <person name="Palaniappan K."/>
            <person name="Land M."/>
            <person name="Hauser L."/>
            <person name="Brambilla E.M."/>
            <person name="Rohde M."/>
            <person name="Verbarg S."/>
            <person name="Goker M."/>
            <person name="Bristow J."/>
            <person name="Eisen J.A."/>
            <person name="Markowitz V."/>
            <person name="Hugenholtz P."/>
            <person name="Kyrpides N.C."/>
            <person name="Klenk H.P."/>
            <person name="Woyke T."/>
        </authorList>
    </citation>
    <scope>NUCLEOTIDE SEQUENCE [LARGE SCALE GENOMIC DNA]</scope>
    <source>
        <strain evidence="2">ATCC 27775 / DSM 1100 / LMG 10767 / O</strain>
    </source>
</reference>
<gene>
    <name evidence="1" type="ordered locus">Halhy_3628</name>
</gene>
<dbReference type="AlphaFoldDB" id="F4KYT8"/>
<dbReference type="Pfam" id="PF14085">
    <property type="entry name" value="DUF4265"/>
    <property type="match status" value="1"/>
</dbReference>
<dbReference type="STRING" id="760192.Halhy_3628"/>
<name>F4KYT8_HALH1</name>
<proteinExistence type="predicted"/>
<dbReference type="HOGENOM" id="CLU_117657_1_1_10"/>
<organism evidence="1 2">
    <name type="scientific">Haliscomenobacter hydrossis (strain ATCC 27775 / DSM 1100 / LMG 10767 / O)</name>
    <dbReference type="NCBI Taxonomy" id="760192"/>
    <lineage>
        <taxon>Bacteria</taxon>
        <taxon>Pseudomonadati</taxon>
        <taxon>Bacteroidota</taxon>
        <taxon>Saprospiria</taxon>
        <taxon>Saprospirales</taxon>
        <taxon>Haliscomenobacteraceae</taxon>
        <taxon>Haliscomenobacter</taxon>
    </lineage>
</organism>
<protein>
    <recommendedName>
        <fullName evidence="3">DUF4265 domain-containing protein</fullName>
    </recommendedName>
</protein>
<keyword evidence="2" id="KW-1185">Reference proteome</keyword>
<evidence type="ECO:0000313" key="2">
    <source>
        <dbReference type="Proteomes" id="UP000008461"/>
    </source>
</evidence>
<evidence type="ECO:0000313" key="1">
    <source>
        <dbReference type="EMBL" id="AEE51480.1"/>
    </source>
</evidence>
<dbReference type="eggNOG" id="ENOG5032ZHB">
    <property type="taxonomic scope" value="Bacteria"/>
</dbReference>
<dbReference type="EMBL" id="CP002691">
    <property type="protein sequence ID" value="AEE51480.1"/>
    <property type="molecule type" value="Genomic_DNA"/>
</dbReference>
<accession>F4KYT8</accession>
<reference key="2">
    <citation type="submission" date="2011-04" db="EMBL/GenBank/DDBJ databases">
        <title>Complete sequence of chromosome of Haliscomenobacter hydrossis DSM 1100.</title>
        <authorList>
            <consortium name="US DOE Joint Genome Institute (JGI-PGF)"/>
            <person name="Lucas S."/>
            <person name="Han J."/>
            <person name="Lapidus A."/>
            <person name="Bruce D."/>
            <person name="Goodwin L."/>
            <person name="Pitluck S."/>
            <person name="Peters L."/>
            <person name="Kyrpides N."/>
            <person name="Mavromatis K."/>
            <person name="Ivanova N."/>
            <person name="Ovchinnikova G."/>
            <person name="Pagani I."/>
            <person name="Daligault H."/>
            <person name="Detter J.C."/>
            <person name="Han C."/>
            <person name="Land M."/>
            <person name="Hauser L."/>
            <person name="Markowitz V."/>
            <person name="Cheng J.-F."/>
            <person name="Hugenholtz P."/>
            <person name="Woyke T."/>
            <person name="Wu D."/>
            <person name="Verbarg S."/>
            <person name="Frueling A."/>
            <person name="Brambilla E."/>
            <person name="Klenk H.-P."/>
            <person name="Eisen J.A."/>
        </authorList>
    </citation>
    <scope>NUCLEOTIDE SEQUENCE</scope>
    <source>
        <strain>DSM 1100</strain>
    </source>
</reference>
<dbReference type="Proteomes" id="UP000008461">
    <property type="component" value="Chromosome"/>
</dbReference>
<dbReference type="InterPro" id="IPR025361">
    <property type="entry name" value="DUF4265"/>
</dbReference>
<dbReference type="KEGG" id="hhy:Halhy_3628"/>
<evidence type="ECO:0008006" key="3">
    <source>
        <dbReference type="Google" id="ProtNLM"/>
    </source>
</evidence>